<protein>
    <submittedName>
        <fullName evidence="5">Murein DD-endopeptidase MepM and murein hydrolase activator NlpD, contain LysM domain</fullName>
    </submittedName>
</protein>
<gene>
    <name evidence="5" type="ORF">SAMN06264868_1116</name>
</gene>
<proteinExistence type="predicted"/>
<reference evidence="5" key="1">
    <citation type="submission" date="2017-05" db="EMBL/GenBank/DDBJ databases">
        <authorList>
            <person name="Varghese N."/>
            <person name="Submissions S."/>
        </authorList>
    </citation>
    <scope>NUCLEOTIDE SEQUENCE</scope>
    <source>
        <strain evidence="5">DSM 18763</strain>
    </source>
</reference>
<dbReference type="Gene3D" id="2.70.70.10">
    <property type="entry name" value="Glucose Permease (Domain IIA)"/>
    <property type="match status" value="1"/>
</dbReference>
<dbReference type="EMBL" id="FXTX01000011">
    <property type="protein sequence ID" value="SMP13499.1"/>
    <property type="molecule type" value="Genomic_DNA"/>
</dbReference>
<dbReference type="SMART" id="SM00257">
    <property type="entry name" value="LysM"/>
    <property type="match status" value="4"/>
</dbReference>
<dbReference type="GO" id="GO:0016787">
    <property type="term" value="F:hydrolase activity"/>
    <property type="evidence" value="ECO:0007669"/>
    <property type="project" value="UniProtKB-KW"/>
</dbReference>
<name>A0AA45WM39_9AQUI</name>
<evidence type="ECO:0000256" key="1">
    <source>
        <dbReference type="SAM" id="MobiDB-lite"/>
    </source>
</evidence>
<dbReference type="Gene3D" id="3.10.350.10">
    <property type="entry name" value="LysM domain"/>
    <property type="match status" value="4"/>
</dbReference>
<dbReference type="CDD" id="cd00118">
    <property type="entry name" value="LysM"/>
    <property type="match status" value="3"/>
</dbReference>
<organism evidence="5 6">
    <name type="scientific">Venenivibrio stagnispumantis</name>
    <dbReference type="NCBI Taxonomy" id="407998"/>
    <lineage>
        <taxon>Bacteria</taxon>
        <taxon>Pseudomonadati</taxon>
        <taxon>Aquificota</taxon>
        <taxon>Aquificia</taxon>
        <taxon>Aquificales</taxon>
        <taxon>Hydrogenothermaceae</taxon>
        <taxon>Venenivibrio</taxon>
    </lineage>
</organism>
<feature type="domain" description="LysM" evidence="4">
    <location>
        <begin position="168"/>
        <end position="211"/>
    </location>
</feature>
<feature type="domain" description="LysM" evidence="4">
    <location>
        <begin position="24"/>
        <end position="68"/>
    </location>
</feature>
<feature type="signal peptide" evidence="2">
    <location>
        <begin position="1"/>
        <end position="23"/>
    </location>
</feature>
<dbReference type="PANTHER" id="PTHR33734:SF22">
    <property type="entry name" value="MEMBRANE-BOUND LYTIC MUREIN TRANSGLYCOSYLASE D"/>
    <property type="match status" value="1"/>
</dbReference>
<dbReference type="SUPFAM" id="SSF51261">
    <property type="entry name" value="Duplicated hybrid motif"/>
    <property type="match status" value="1"/>
</dbReference>
<feature type="domain" description="LysM" evidence="4">
    <location>
        <begin position="229"/>
        <end position="273"/>
    </location>
</feature>
<feature type="domain" description="LysM" evidence="4">
    <location>
        <begin position="101"/>
        <end position="145"/>
    </location>
</feature>
<dbReference type="CDD" id="cd12797">
    <property type="entry name" value="M23_peptidase"/>
    <property type="match status" value="1"/>
</dbReference>
<dbReference type="SUPFAM" id="SSF54106">
    <property type="entry name" value="LysM domain"/>
    <property type="match status" value="4"/>
</dbReference>
<dbReference type="PROSITE" id="PS50943">
    <property type="entry name" value="HTH_CROC1"/>
    <property type="match status" value="1"/>
</dbReference>
<sequence>MNLKLSIKRGLIAVLSLTTLSFAETYEVKKGDTIEKISKKFGVSQEEILKANNIKDPRKLRAGDKIEIPTKKSQKEEEKSKKNKKESSTENKSEVDLSKCEIYEIKRGGRLENVAKRTGVPVEKLEKLNNLDRNSWLKAGTKVCIARKSEREEKESRENLNIISSCDVIYNPKNDTSLKEIARRFKVSVSQLKKLNNLKSDKVKAGQIICIESEELSKKLEKKPEKDYVIYKVKRGDTLQKIADKFNVSPQDILEENNLKSEKSLKAGERIKIPIEVSKKTAEEKPEKNNLPEKVEKIPQAEKLPPQTKPKEEEISLPTENLFIWPVKGDIIAKFENSEQIRHLGLDIKTECKKDVVATYDGKVIYTGDNVKGFGNIVVIRHENGFTTVYGYLDDIDVKIGQRVKKGDVIGKTGKIKDSDMCGLYFEVRKGITPIDPLAVLPK</sequence>
<dbReference type="PROSITE" id="PS51782">
    <property type="entry name" value="LYSM"/>
    <property type="match status" value="4"/>
</dbReference>
<feature type="region of interest" description="Disordered" evidence="1">
    <location>
        <begin position="60"/>
        <end position="92"/>
    </location>
</feature>
<evidence type="ECO:0000259" key="4">
    <source>
        <dbReference type="PROSITE" id="PS51782"/>
    </source>
</evidence>
<evidence type="ECO:0000259" key="3">
    <source>
        <dbReference type="PROSITE" id="PS50943"/>
    </source>
</evidence>
<keyword evidence="2" id="KW-0732">Signal</keyword>
<dbReference type="AlphaFoldDB" id="A0AA45WM39"/>
<comment type="caution">
    <text evidence="5">The sequence shown here is derived from an EMBL/GenBank/DDBJ whole genome shotgun (WGS) entry which is preliminary data.</text>
</comment>
<dbReference type="InterPro" id="IPR016047">
    <property type="entry name" value="M23ase_b-sheet_dom"/>
</dbReference>
<keyword evidence="5" id="KW-0378">Hydrolase</keyword>
<dbReference type="InterPro" id="IPR036779">
    <property type="entry name" value="LysM_dom_sf"/>
</dbReference>
<dbReference type="InterPro" id="IPR001387">
    <property type="entry name" value="Cro/C1-type_HTH"/>
</dbReference>
<evidence type="ECO:0000313" key="6">
    <source>
        <dbReference type="Proteomes" id="UP001157947"/>
    </source>
</evidence>
<dbReference type="InterPro" id="IPR011055">
    <property type="entry name" value="Dup_hybrid_motif"/>
</dbReference>
<accession>A0AA45WM39</accession>
<feature type="chain" id="PRO_5041333508" evidence="2">
    <location>
        <begin position="24"/>
        <end position="443"/>
    </location>
</feature>
<dbReference type="Proteomes" id="UP001157947">
    <property type="component" value="Unassembled WGS sequence"/>
</dbReference>
<evidence type="ECO:0000256" key="2">
    <source>
        <dbReference type="SAM" id="SignalP"/>
    </source>
</evidence>
<dbReference type="Pfam" id="PF01551">
    <property type="entry name" value="Peptidase_M23"/>
    <property type="match status" value="1"/>
</dbReference>
<dbReference type="Pfam" id="PF01476">
    <property type="entry name" value="LysM"/>
    <property type="match status" value="4"/>
</dbReference>
<dbReference type="RefSeq" id="WP_265133816.1">
    <property type="nucleotide sequence ID" value="NZ_FXTX01000011.1"/>
</dbReference>
<feature type="domain" description="HTH cro/C1-type" evidence="3">
    <location>
        <begin position="237"/>
        <end position="253"/>
    </location>
</feature>
<keyword evidence="6" id="KW-1185">Reference proteome</keyword>
<dbReference type="PANTHER" id="PTHR33734">
    <property type="entry name" value="LYSM DOMAIN-CONTAINING GPI-ANCHORED PROTEIN 2"/>
    <property type="match status" value="1"/>
</dbReference>
<dbReference type="InterPro" id="IPR018392">
    <property type="entry name" value="LysM"/>
</dbReference>
<evidence type="ECO:0000313" key="5">
    <source>
        <dbReference type="EMBL" id="SMP13499.1"/>
    </source>
</evidence>